<dbReference type="RefSeq" id="WP_171420033.1">
    <property type="nucleotide sequence ID" value="NZ_JABFOR010000080.1"/>
</dbReference>
<dbReference type="EMBL" id="JABFOR010000080">
    <property type="protein sequence ID" value="NOJ74124.1"/>
    <property type="molecule type" value="Genomic_DNA"/>
</dbReference>
<organism evidence="1 2">
    <name type="scientific">Paenibacillus alvei</name>
    <name type="common">Bacillus alvei</name>
    <dbReference type="NCBI Taxonomy" id="44250"/>
    <lineage>
        <taxon>Bacteria</taxon>
        <taxon>Bacillati</taxon>
        <taxon>Bacillota</taxon>
        <taxon>Bacilli</taxon>
        <taxon>Bacillales</taxon>
        <taxon>Paenibacillaceae</taxon>
        <taxon>Paenibacillus</taxon>
    </lineage>
</organism>
<dbReference type="AlphaFoldDB" id="A0AAP7DLX4"/>
<evidence type="ECO:0000313" key="1">
    <source>
        <dbReference type="EMBL" id="NOJ74124.1"/>
    </source>
</evidence>
<evidence type="ECO:0000313" key="2">
    <source>
        <dbReference type="Proteomes" id="UP000552038"/>
    </source>
</evidence>
<proteinExistence type="predicted"/>
<gene>
    <name evidence="1" type="ORF">HMI46_26830</name>
</gene>
<dbReference type="Proteomes" id="UP000552038">
    <property type="component" value="Unassembled WGS sequence"/>
</dbReference>
<accession>A0AAP7DLX4</accession>
<comment type="caution">
    <text evidence="1">The sequence shown here is derived from an EMBL/GenBank/DDBJ whole genome shotgun (WGS) entry which is preliminary data.</text>
</comment>
<reference evidence="1 2" key="1">
    <citation type="submission" date="2020-05" db="EMBL/GenBank/DDBJ databases">
        <title>Whole genome sequencing and identification of novel metabolites from Paenibacillus alvei strain JR949.</title>
        <authorList>
            <person name="Rajendhran J."/>
            <person name="Sree Pranav P."/>
            <person name="Mahalakshmi B."/>
            <person name="Karthikeyan R."/>
        </authorList>
    </citation>
    <scope>NUCLEOTIDE SEQUENCE [LARGE SCALE GENOMIC DNA]</scope>
    <source>
        <strain evidence="1 2">JR949</strain>
    </source>
</reference>
<sequence>MEGTQIAAKCVPLDMEDRITLLSEIKMTLDTGEANYYPLAGISYGCSLRDGQLIVTAGEEAEIPNASMYPFLIEHIGEPDEILVKESSLKAGFLIFYMFWNIESIPSFWFEKDEPIN</sequence>
<protein>
    <submittedName>
        <fullName evidence="1">Uncharacterized protein</fullName>
    </submittedName>
</protein>
<name>A0AAP7DLX4_PAEAL</name>